<dbReference type="InterPro" id="IPR057326">
    <property type="entry name" value="KR_dom"/>
</dbReference>
<dbReference type="PANTHER" id="PTHR45398:SF1">
    <property type="entry name" value="ENZYME, PUTATIVE (JCVI)-RELATED"/>
    <property type="match status" value="1"/>
</dbReference>
<dbReference type="InterPro" id="IPR000873">
    <property type="entry name" value="AMP-dep_synth/lig_dom"/>
</dbReference>
<dbReference type="InterPro" id="IPR036736">
    <property type="entry name" value="ACP-like_sf"/>
</dbReference>
<dbReference type="Gene3D" id="1.10.1200.10">
    <property type="entry name" value="ACP-like"/>
    <property type="match status" value="1"/>
</dbReference>
<dbReference type="CDD" id="cd19531">
    <property type="entry name" value="LCL_NRPS-like"/>
    <property type="match status" value="1"/>
</dbReference>
<dbReference type="Pfam" id="PF00501">
    <property type="entry name" value="AMP-binding"/>
    <property type="match status" value="1"/>
</dbReference>
<feature type="compositionally biased region" description="Polar residues" evidence="5">
    <location>
        <begin position="826"/>
        <end position="846"/>
    </location>
</feature>
<dbReference type="OrthoDB" id="9803968at2"/>
<dbReference type="SUPFAM" id="SSF52777">
    <property type="entry name" value="CoA-dependent acyltransferases"/>
    <property type="match status" value="6"/>
</dbReference>
<dbReference type="CDD" id="cd08953">
    <property type="entry name" value="KR_2_SDR_x"/>
    <property type="match status" value="1"/>
</dbReference>
<dbReference type="InterPro" id="IPR020845">
    <property type="entry name" value="AMP-binding_CS"/>
</dbReference>
<dbReference type="Gene3D" id="3.30.559.30">
    <property type="entry name" value="Nonribosomal peptide synthetase, condensation domain"/>
    <property type="match status" value="3"/>
</dbReference>
<dbReference type="SUPFAM" id="SSF51735">
    <property type="entry name" value="NAD(P)-binding Rossmann-fold domains"/>
    <property type="match status" value="2"/>
</dbReference>
<evidence type="ECO:0000256" key="3">
    <source>
        <dbReference type="ARBA" id="ARBA00022450"/>
    </source>
</evidence>
<dbReference type="PROSITE" id="PS50075">
    <property type="entry name" value="CARRIER"/>
    <property type="match status" value="1"/>
</dbReference>
<dbReference type="Pfam" id="PF08659">
    <property type="entry name" value="KR"/>
    <property type="match status" value="1"/>
</dbReference>
<dbReference type="Pfam" id="PF00668">
    <property type="entry name" value="Condensation"/>
    <property type="match status" value="3"/>
</dbReference>
<dbReference type="Pfam" id="PF00550">
    <property type="entry name" value="PP-binding"/>
    <property type="match status" value="1"/>
</dbReference>
<dbReference type="Gene3D" id="3.30.300.30">
    <property type="match status" value="2"/>
</dbReference>
<evidence type="ECO:0000256" key="1">
    <source>
        <dbReference type="ARBA" id="ARBA00001957"/>
    </source>
</evidence>
<evidence type="ECO:0000256" key="4">
    <source>
        <dbReference type="ARBA" id="ARBA00022553"/>
    </source>
</evidence>
<gene>
    <name evidence="7" type="ORF">BET10_03715</name>
</gene>
<dbReference type="PROSITE" id="PS00012">
    <property type="entry name" value="PHOSPHOPANTETHEINE"/>
    <property type="match status" value="1"/>
</dbReference>
<dbReference type="Proteomes" id="UP000179786">
    <property type="component" value="Unassembled WGS sequence"/>
</dbReference>
<dbReference type="Gene3D" id="3.40.50.720">
    <property type="entry name" value="NAD(P)-binding Rossmann-like Domain"/>
    <property type="match status" value="1"/>
</dbReference>
<dbReference type="STRING" id="1859457.BET10_03715"/>
<evidence type="ECO:0000313" key="7">
    <source>
        <dbReference type="EMBL" id="OHU92577.1"/>
    </source>
</evidence>
<protein>
    <recommendedName>
        <fullName evidence="6">Carrier domain-containing protein</fullName>
    </recommendedName>
</protein>
<evidence type="ECO:0000259" key="6">
    <source>
        <dbReference type="PROSITE" id="PS50075"/>
    </source>
</evidence>
<comment type="similarity">
    <text evidence="2">Belongs to the short-chain dehydrogenases/reductases (SDR) family.</text>
</comment>
<organism evidence="7 8">
    <name type="scientific">Pseudoalteromonas amylolytica</name>
    <dbReference type="NCBI Taxonomy" id="1859457"/>
    <lineage>
        <taxon>Bacteria</taxon>
        <taxon>Pseudomonadati</taxon>
        <taxon>Pseudomonadota</taxon>
        <taxon>Gammaproteobacteria</taxon>
        <taxon>Alteromonadales</taxon>
        <taxon>Pseudoalteromonadaceae</taxon>
        <taxon>Pseudoalteromonas</taxon>
    </lineage>
</organism>
<keyword evidence="4" id="KW-0597">Phosphoprotein</keyword>
<dbReference type="InterPro" id="IPR001242">
    <property type="entry name" value="Condensation_dom"/>
</dbReference>
<dbReference type="Gene3D" id="3.30.559.10">
    <property type="entry name" value="Chloramphenicol acetyltransferase-like domain"/>
    <property type="match status" value="3"/>
</dbReference>
<feature type="region of interest" description="Disordered" evidence="5">
    <location>
        <begin position="826"/>
        <end position="852"/>
    </location>
</feature>
<proteinExistence type="inferred from homology"/>
<dbReference type="InterPro" id="IPR042099">
    <property type="entry name" value="ANL_N_sf"/>
</dbReference>
<comment type="cofactor">
    <cofactor evidence="1">
        <name>pantetheine 4'-phosphate</name>
        <dbReference type="ChEBI" id="CHEBI:47942"/>
    </cofactor>
</comment>
<name>A0A1S1MZF9_9GAMM</name>
<dbReference type="InterPro" id="IPR009081">
    <property type="entry name" value="PP-bd_ACP"/>
</dbReference>
<dbReference type="InterPro" id="IPR023213">
    <property type="entry name" value="CAT-like_dom_sf"/>
</dbReference>
<evidence type="ECO:0000256" key="2">
    <source>
        <dbReference type="ARBA" id="ARBA00006484"/>
    </source>
</evidence>
<dbReference type="SUPFAM" id="SSF56801">
    <property type="entry name" value="Acetyl-CoA synthetase-like"/>
    <property type="match status" value="2"/>
</dbReference>
<dbReference type="PANTHER" id="PTHR45398">
    <property type="match status" value="1"/>
</dbReference>
<dbReference type="EMBL" id="MKJU01000006">
    <property type="protein sequence ID" value="OHU92577.1"/>
    <property type="molecule type" value="Genomic_DNA"/>
</dbReference>
<sequence>MTTANLKARLAKLSPEQRELLLKKLQNSQKTTKKETIAPVAREFDLSNAQQRMWLFEQLNHGDNAYNIVSALRFVGDFNPDAFRWSIQQLVNRNEMFRTYYKGGDTPLQVVEPHYQVEVNMLAPLALDFVKDREQVEAFVAKQSDVAFALDKLPLFSVDCVPLADGSHIIMFVIHHILADGWSLGLIEEQLNENYFAYLGGQREDVQANACQFRDFVAWEKDWLQSSSADQQRLYWKKQLHGAPEHLPMPTIVPRSSQLTLNAQSHLFQLSDQQIEGLKQLANDHQASFFMVLVATFKLALSYFSGVEDLTVGTPVANRKRAQFDGVIGMMSNTVALRSQPKRTSTFVEYLNQVKAMSLQAFANQNVPFEEVVDSLQLERSAHHSPLFQVLFALHASDKEELNLDDIQVEPVHLARKTIEFDMIFEFFTSNFNDHQVVFSYKEDLFSASMIEALTATFNAIVDYVTTSAVSDLPLAELFTPLNQAAGVVAPVANFALSAATVQQCISSLTDNASLQQQWQSLDAKLNWQQCASFMQQHLPLTAQDTVLLEAQLSPELSLLVSLWAMQVGARCQFITSVDEISDAATVLVANPATAKALSQMRTTHALRAVLVNGAQPDLDLSALGVPVYLTWSMPHCLPSVILSDEGVAYSGEVSIVNGLGEVLPEGAIGALKVEQYATGIDAYIDNGVISLLRYAGNRHDQLQAWHNGRWVECAAVRAQLLAQQGVQDALVYNRKDSNGIYRLVAYIVTNRQLSGERLYNELSQALPTHQVPHALAFVSQLPRNMQGAINFTKLEEIALFDREQLMGIDGYLENNLRTPEPISLQQLARQQQDSETQHSNDTPATSKGEALDFDTLPSNLAQLLCNAAQTDHGVTFVLNEQGETQHIGYGELLEKAKRVANGLHRAGLQAGDRVVLQLATNADIVRAFWGCLVAGMVPMPVACPDSYDSEDKDFEKIISSVSDLDIKAAICEQSNHGVLAEQTTLKHALALDELLTNPPGEVHEADSDAVTLLLLTSGSTGKPKAVQQTHHALISRSAAMAKVGQFDQNTTSFNWMPLDHVGGIVMYHLLDVYLGSNQYHCATDVILKKPLLWVDCLSQFKVNNTWAPNFAYALLNEHIDPDVDYGWDLSALHFVLNGGEAVVEKTAKRFLENLAPYQLRSNAMHPAWGMSETCSGVAVNTDFDPLNTPSNTPYVTVGGAVPGVQMRVVDGDDTVLKESQVGQLQIKGAPVTMGYLNNEEANADSFTEDGWFITGDLAVINQGQLAITGRAKDLIIINGNNYQGQEIEQVVESVEGVLVAHTAACAVRKSSDDTDKVAIFFTTDKVEEADLSELKARIQQACLRKLQVACQYFIPLEADEFPRTSIGKIQRNKLASAFAAGEFDQRIIEFDMAQDEQYLPAWFYRPHWQRAQRGAEYRCKLDTLLICADGALAEQLNADALGVANVHAIHELSQLEQALSTAKTWRVIYHAHNAQALAELLHIVQHAQHKLARLDVITHQAFSVAGEAVNTQLGGLHGFLATLRQEYPALKCTHIDVSETSTQLINELRATSANSTVALRDNTRYEYKLAKVDEFNQTQLPEPFNTDTFTLITGGMGGIGQVITQAMAQNSSVDVLLVGRRELDEAQQLQLANLSNTGARVAYQRLDITDSAALKQVISDYEQRWGKPIGSVLHLAGQLRTAMIADEDSNALNASMQAKVQGAIAIGEALTGRMDVRQIHFGSVNGYFGGSQYAAYAAANSQLEAICHSLKAQGYPAQCLHWSMWQQLGMSAEHVNSEQTRAKGYYVLTPEQGVAALRLALSTEHSTLLIGIDQSNLFISQYVTQAARATQVIASTADTLSLLPKTDDFGQRIETRITDANEDDSADACYVAGRDEPKDVITHLAQIFCDLLSLSRVRYDDNFFAIGGDSIIAIQVVARAKGVGIAIEPRQLFETQSLTELSAKAGIDEVTVDIDEFITGEIKTAAIGRWFHALALSDPHHMNLSTMLKFKQKPDLARLEKALQAMLKHHDLLRARFDVHQVELQCEIDEQYDIALERITLEQDDSTPFAERLERVATGLQSSLNMDEGPLVRAIYLADPSTGNDRLLLVVHHLLIDGVSWRILVEDLMFYYQAPEGKALKTASYNTWINSWEEYLDSHDCHEEVRWYLELHQQSNGNDELAFVDTRFENTRQEEQSIEFKLDKALSEKLVRQLPAKCNLSINEVLLTTLLLAYEQWADQSSMYLMMEGHGRENLPANTPDVSRTVGWFTSLYPVRLSGAASGELSDTFRQVKRHMAAIPNQGVSFNWLRYHTADNALRDMPVPHMSFNYLGTFDVADERDISFASESSGVQTSPRQQRLYEIDFLGAMLDKQINFSIIFNHTRIARDKIQALVELWQSKMALVGEQLESLPRFNSEVKTQLQYFTNEAHHASTERLLASLTDDDIHTAMPATSTQVGLMYESLVSDTKGMYVSQLVNQLRGELDEVAFKAAWQAIVQRHSIYRTAFHVNDEGIFVQAVKEYVQVPWHSHDWTHLDAEQQEAKFRALVAEDAQTNFDIAKAPLMRINLVKLSDDCYRMLLSEHHGISDGWSRGVVLKELAQFYLAYVDGSDLTLPEAHPFADYVGWLNSQDMQAAKQFWQQSLSNAPMSKPLAGQNEATQVESIDRFSCHFSCELSTQVQTFAKQHRITVNTIAQLAWALTLSIYSDSDDVVFATTLSGRPAALEGVEEIVGAFINTVPVRIKLDKQQSIIALLQQCQQLQLGIAENDFLPLSEVLKQGGVSSVNDVINSLFVYENFPLTAPTKQPDSSLWVEWVDSLDKSEFPLSLMLIPEQQLEWVVYYHTPHFDAEAIKTMSENYQAILAALMDNSAQRLSDVSLLPTAAYAEVHKQLEQTKALTQQSEDTSIEVLEF</sequence>
<keyword evidence="8" id="KW-1185">Reference proteome</keyword>
<dbReference type="InterPro" id="IPR045851">
    <property type="entry name" value="AMP-bd_C_sf"/>
</dbReference>
<dbReference type="InterPro" id="IPR036291">
    <property type="entry name" value="NAD(P)-bd_dom_sf"/>
</dbReference>
<dbReference type="InterPro" id="IPR006162">
    <property type="entry name" value="Ppantetheine_attach_site"/>
</dbReference>
<dbReference type="SMART" id="SM00822">
    <property type="entry name" value="PKS_KR"/>
    <property type="match status" value="1"/>
</dbReference>
<accession>A0A1S1MZF9</accession>
<evidence type="ECO:0000313" key="8">
    <source>
        <dbReference type="Proteomes" id="UP000179786"/>
    </source>
</evidence>
<dbReference type="RefSeq" id="WP_070983137.1">
    <property type="nucleotide sequence ID" value="NZ_MKJU01000006.1"/>
</dbReference>
<comment type="caution">
    <text evidence="7">The sequence shown here is derived from an EMBL/GenBank/DDBJ whole genome shotgun (WGS) entry which is preliminary data.</text>
</comment>
<dbReference type="InterPro" id="IPR013968">
    <property type="entry name" value="PKS_KR"/>
</dbReference>
<dbReference type="SUPFAM" id="SSF47336">
    <property type="entry name" value="ACP-like"/>
    <property type="match status" value="1"/>
</dbReference>
<evidence type="ECO:0000256" key="5">
    <source>
        <dbReference type="SAM" id="MobiDB-lite"/>
    </source>
</evidence>
<dbReference type="PROSITE" id="PS00455">
    <property type="entry name" value="AMP_BINDING"/>
    <property type="match status" value="1"/>
</dbReference>
<keyword evidence="3" id="KW-0596">Phosphopantetheine</keyword>
<feature type="domain" description="Carrier" evidence="6">
    <location>
        <begin position="1876"/>
        <end position="1950"/>
    </location>
</feature>
<dbReference type="Gene3D" id="3.40.50.12780">
    <property type="entry name" value="N-terminal domain of ligase-like"/>
    <property type="match status" value="1"/>
</dbReference>
<dbReference type="GO" id="GO:0003824">
    <property type="term" value="F:catalytic activity"/>
    <property type="evidence" value="ECO:0007669"/>
    <property type="project" value="InterPro"/>
</dbReference>
<reference evidence="7 8" key="1">
    <citation type="submission" date="2016-09" db="EMBL/GenBank/DDBJ databases">
        <title>Pseudoalteromonas amylolytica sp. nov., isolated from the surface seawater.</title>
        <authorList>
            <person name="Wu Y.-H."/>
            <person name="Cheng H."/>
            <person name="Jin X.-B."/>
            <person name="Wang C.-S."/>
            <person name="Xu X.-W."/>
        </authorList>
    </citation>
    <scope>NUCLEOTIDE SEQUENCE [LARGE SCALE GENOMIC DNA]</scope>
    <source>
        <strain evidence="7 8">JW1</strain>
    </source>
</reference>